<keyword evidence="2" id="KW-1185">Reference proteome</keyword>
<dbReference type="Proteomes" id="UP000199622">
    <property type="component" value="Unassembled WGS sequence"/>
</dbReference>
<organism evidence="1 2">
    <name type="scientific">Amycolatopsis tolypomycina</name>
    <dbReference type="NCBI Taxonomy" id="208445"/>
    <lineage>
        <taxon>Bacteria</taxon>
        <taxon>Bacillati</taxon>
        <taxon>Actinomycetota</taxon>
        <taxon>Actinomycetes</taxon>
        <taxon>Pseudonocardiales</taxon>
        <taxon>Pseudonocardiaceae</taxon>
        <taxon>Amycolatopsis</taxon>
    </lineage>
</organism>
<accession>A0A1H4VE56</accession>
<sequence length="37" mass="3666">MRTGIAGLRGSGRVGVWRTAGPSTGDQVGARLVVVGA</sequence>
<dbReference type="AlphaFoldDB" id="A0A1H4VE56"/>
<evidence type="ECO:0000313" key="2">
    <source>
        <dbReference type="Proteomes" id="UP000199622"/>
    </source>
</evidence>
<proteinExistence type="predicted"/>
<name>A0A1H4VE56_9PSEU</name>
<evidence type="ECO:0000313" key="1">
    <source>
        <dbReference type="EMBL" id="SEC79236.1"/>
    </source>
</evidence>
<gene>
    <name evidence="1" type="ORF">SAMN04489727_5107</name>
</gene>
<protein>
    <submittedName>
        <fullName evidence="1">Uncharacterized protein</fullName>
    </submittedName>
</protein>
<dbReference type="EMBL" id="FNSO01000004">
    <property type="protein sequence ID" value="SEC79236.1"/>
    <property type="molecule type" value="Genomic_DNA"/>
</dbReference>
<reference evidence="2" key="1">
    <citation type="submission" date="2016-10" db="EMBL/GenBank/DDBJ databases">
        <authorList>
            <person name="Varghese N."/>
            <person name="Submissions S."/>
        </authorList>
    </citation>
    <scope>NUCLEOTIDE SEQUENCE [LARGE SCALE GENOMIC DNA]</scope>
    <source>
        <strain evidence="2">DSM 44544</strain>
    </source>
</reference>